<dbReference type="SUPFAM" id="SSF90257">
    <property type="entry name" value="Myosin rod fragments"/>
    <property type="match status" value="1"/>
</dbReference>
<organism evidence="3 4">
    <name type="scientific">Euplotes crassus</name>
    <dbReference type="NCBI Taxonomy" id="5936"/>
    <lineage>
        <taxon>Eukaryota</taxon>
        <taxon>Sar</taxon>
        <taxon>Alveolata</taxon>
        <taxon>Ciliophora</taxon>
        <taxon>Intramacronucleata</taxon>
        <taxon>Spirotrichea</taxon>
        <taxon>Hypotrichia</taxon>
        <taxon>Euplotida</taxon>
        <taxon>Euplotidae</taxon>
        <taxon>Moneuplotes</taxon>
    </lineage>
</organism>
<feature type="region of interest" description="Disordered" evidence="2">
    <location>
        <begin position="111"/>
        <end position="130"/>
    </location>
</feature>
<evidence type="ECO:0000256" key="2">
    <source>
        <dbReference type="SAM" id="MobiDB-lite"/>
    </source>
</evidence>
<dbReference type="Proteomes" id="UP001295684">
    <property type="component" value="Unassembled WGS sequence"/>
</dbReference>
<feature type="coiled-coil region" evidence="1">
    <location>
        <begin position="42"/>
        <end position="111"/>
    </location>
</feature>
<dbReference type="EMBL" id="CAMPGE010018304">
    <property type="protein sequence ID" value="CAI2376733.1"/>
    <property type="molecule type" value="Genomic_DNA"/>
</dbReference>
<feature type="coiled-coil region" evidence="1">
    <location>
        <begin position="140"/>
        <end position="174"/>
    </location>
</feature>
<feature type="compositionally biased region" description="Acidic residues" evidence="2">
    <location>
        <begin position="220"/>
        <end position="231"/>
    </location>
</feature>
<feature type="region of interest" description="Disordered" evidence="2">
    <location>
        <begin position="200"/>
        <end position="261"/>
    </location>
</feature>
<dbReference type="AlphaFoldDB" id="A0AAD2D1V2"/>
<keyword evidence="4" id="KW-1185">Reference proteome</keyword>
<evidence type="ECO:0000313" key="3">
    <source>
        <dbReference type="EMBL" id="CAI2376733.1"/>
    </source>
</evidence>
<name>A0AAD2D1V2_EUPCR</name>
<reference evidence="3" key="1">
    <citation type="submission" date="2023-07" db="EMBL/GenBank/DDBJ databases">
        <authorList>
            <consortium name="AG Swart"/>
            <person name="Singh M."/>
            <person name="Singh A."/>
            <person name="Seah K."/>
            <person name="Emmerich C."/>
        </authorList>
    </citation>
    <scope>NUCLEOTIDE SEQUENCE</scope>
    <source>
        <strain evidence="3">DP1</strain>
    </source>
</reference>
<keyword evidence="1" id="KW-0175">Coiled coil</keyword>
<feature type="compositionally biased region" description="Polar residues" evidence="2">
    <location>
        <begin position="200"/>
        <end position="210"/>
    </location>
</feature>
<protein>
    <submittedName>
        <fullName evidence="3">Uncharacterized protein</fullName>
    </submittedName>
</protein>
<sequence length="261" mass="31570">MRHSEKYKDHSFFSTSQERDEMRYNDEIYYLRTQNQKYEHINNELLMERNLYVEKYKNAEKAIQDLERKLEKEKAKNSDLKKLIKSSRQDLKSLQEISENLKKQLNLICERPNSRRQPLQPVPKSSKKLHRENEMLNKENLHYQSKLHAAAQEMEKYREEINKSMFEVDLYKNQVERLTNLTQSQEKVLSFVNPPGSNLDYSMRNMSPHSLVQDPRDYVPETEEEEDEEEDHPYGRQETISEEEYHNYEGYKNQFSQQAYE</sequence>
<evidence type="ECO:0000256" key="1">
    <source>
        <dbReference type="SAM" id="Coils"/>
    </source>
</evidence>
<evidence type="ECO:0000313" key="4">
    <source>
        <dbReference type="Proteomes" id="UP001295684"/>
    </source>
</evidence>
<proteinExistence type="predicted"/>
<accession>A0AAD2D1V2</accession>
<gene>
    <name evidence="3" type="ORF">ECRASSUSDP1_LOCUS18106</name>
</gene>
<comment type="caution">
    <text evidence="3">The sequence shown here is derived from an EMBL/GenBank/DDBJ whole genome shotgun (WGS) entry which is preliminary data.</text>
</comment>